<dbReference type="PROSITE" id="PS00687">
    <property type="entry name" value="ALDEHYDE_DEHYDR_GLU"/>
    <property type="match status" value="1"/>
</dbReference>
<evidence type="ECO:0000256" key="10">
    <source>
        <dbReference type="PROSITE-ProRule" id="PRU10007"/>
    </source>
</evidence>
<dbReference type="PANTHER" id="PTHR43521:SF1">
    <property type="entry name" value="ALPHA-AMINOADIPIC SEMIALDEHYDE DEHYDROGENASE"/>
    <property type="match status" value="1"/>
</dbReference>
<dbReference type="InterPro" id="IPR029510">
    <property type="entry name" value="Ald_DH_CS_GLU"/>
</dbReference>
<evidence type="ECO:0000256" key="8">
    <source>
        <dbReference type="ARBA" id="ARBA00023136"/>
    </source>
</evidence>
<feature type="transmembrane region" description="Helical" evidence="12">
    <location>
        <begin position="69"/>
        <end position="100"/>
    </location>
</feature>
<dbReference type="Pfam" id="PF00171">
    <property type="entry name" value="Aldedh"/>
    <property type="match status" value="1"/>
</dbReference>
<evidence type="ECO:0000256" key="4">
    <source>
        <dbReference type="ARBA" id="ARBA00022692"/>
    </source>
</evidence>
<dbReference type="SUPFAM" id="SSF53720">
    <property type="entry name" value="ALDH-like"/>
    <property type="match status" value="1"/>
</dbReference>
<dbReference type="Gene3D" id="3.40.309.10">
    <property type="entry name" value="Aldehyde Dehydrogenase, Chain A, domain 2"/>
    <property type="match status" value="1"/>
</dbReference>
<protein>
    <recommendedName>
        <fullName evidence="9">aldehyde dehydrogenase (NAD(+))</fullName>
        <ecNumber evidence="9">1.2.1.3</ecNumber>
    </recommendedName>
</protein>
<comment type="similarity">
    <text evidence="2 11">Belongs to the aldehyde dehydrogenase family.</text>
</comment>
<evidence type="ECO:0000313" key="14">
    <source>
        <dbReference type="EMBL" id="RLN26824.1"/>
    </source>
</evidence>
<keyword evidence="16" id="KW-1185">Reference proteome</keyword>
<dbReference type="EC" id="1.2.1.3" evidence="9"/>
<feature type="domain" description="Aldehyde dehydrogenase" evidence="13">
    <location>
        <begin position="160"/>
        <end position="616"/>
    </location>
</feature>
<evidence type="ECO:0000256" key="6">
    <source>
        <dbReference type="ARBA" id="ARBA00023002"/>
    </source>
</evidence>
<keyword evidence="6 11" id="KW-0560">Oxidoreductase</keyword>
<dbReference type="GO" id="GO:0022857">
    <property type="term" value="F:transmembrane transporter activity"/>
    <property type="evidence" value="ECO:0007669"/>
    <property type="project" value="InterPro"/>
</dbReference>
<comment type="subunit">
    <text evidence="3">Homotetramer.</text>
</comment>
<organism evidence="15 16">
    <name type="scientific">Phytophthora kernoviae</name>
    <dbReference type="NCBI Taxonomy" id="325452"/>
    <lineage>
        <taxon>Eukaryota</taxon>
        <taxon>Sar</taxon>
        <taxon>Stramenopiles</taxon>
        <taxon>Oomycota</taxon>
        <taxon>Peronosporomycetes</taxon>
        <taxon>Peronosporales</taxon>
        <taxon>Peronosporaceae</taxon>
        <taxon>Phytophthora</taxon>
    </lineage>
</organism>
<gene>
    <name evidence="14" type="ORF">BBI17_000041</name>
    <name evidence="15" type="ORF">BBO99_00000041</name>
</gene>
<dbReference type="Gene3D" id="1.20.1250.20">
    <property type="entry name" value="MFS general substrate transporter like domains"/>
    <property type="match status" value="1"/>
</dbReference>
<evidence type="ECO:0000256" key="5">
    <source>
        <dbReference type="ARBA" id="ARBA00022989"/>
    </source>
</evidence>
<evidence type="ECO:0000256" key="3">
    <source>
        <dbReference type="ARBA" id="ARBA00011881"/>
    </source>
</evidence>
<accession>A0A3R7HPA6</accession>
<evidence type="ECO:0000256" key="7">
    <source>
        <dbReference type="ARBA" id="ARBA00023027"/>
    </source>
</evidence>
<dbReference type="InterPro" id="IPR036259">
    <property type="entry name" value="MFS_trans_sf"/>
</dbReference>
<evidence type="ECO:0000256" key="9">
    <source>
        <dbReference type="ARBA" id="ARBA00024226"/>
    </source>
</evidence>
<dbReference type="Proteomes" id="UP000285624">
    <property type="component" value="Unassembled WGS sequence"/>
</dbReference>
<dbReference type="FunFam" id="3.40.309.10:FF:000018">
    <property type="entry name" value="Alpha-aminoadipic semialdehyde dehydrogenase"/>
    <property type="match status" value="1"/>
</dbReference>
<dbReference type="Gene3D" id="3.40.605.10">
    <property type="entry name" value="Aldehyde Dehydrogenase, Chain A, domain 1"/>
    <property type="match status" value="1"/>
</dbReference>
<dbReference type="AlphaFoldDB" id="A0A3R7HPA6"/>
<evidence type="ECO:0000313" key="15">
    <source>
        <dbReference type="EMBL" id="RLN85937.1"/>
    </source>
</evidence>
<sequence>MQLLDGTLLSYAHQLSGISVAFPYPGSISSDAGISDSRVGTLFANFINICPAFFMGVLTNCFGARNMILWGLVGMVALSIGMTDAFVVDVSVLSIMFMALSVTGKIIEVPKAASADQLTRRQMSLGGSQSALSRFPFLEELGLKEENHGVYNGQWFGNGEVYTSVSPVNGKTIASVRAGTKEDFQKVVKAMDEAKPEWCDLPAPARGEIVRQIGEELRVKRDALGKLISLEMGKIYVEGVGEVQEAIDICDFAVGLSRTLNGSVIPSERPGHFMMERYNPLKGHVGIVTAFNFPCAVLFWNAALSLVCGNTQVWKPSESLSLTSVACTKIIADVLERNGHPGAIASLLCGNGKEVGEAMIHDKRMELISFTGSTKVGRHVNEVVSSRFGKTILELGGNNAMIVDKDADLEMALRATLFSAVGTAGQRCTSLRRLFLHEDIHDEFLKRLVSAYQNVKIGDPLDDGILCGPLHNTQAVKNYLDGIDTIKKQGGKILVGGNKIKGDGHFVEPTIASIAHDADIVQTEIFAPILYAMKFKTLDEAIEKNNSVPQGLSSSLFTKNQSAIFKWTGALGSDCGIVNINIGPSGAEIGGAFGGEKETGGGRESGSDAWRQYMRRSTCTINYSKELPLAQGIDFS</sequence>
<name>A0A3R7HPA6_9STRA</name>
<dbReference type="EMBL" id="MAYM02001079">
    <property type="protein sequence ID" value="RLN26824.1"/>
    <property type="molecule type" value="Genomic_DNA"/>
</dbReference>
<proteinExistence type="inferred from homology"/>
<dbReference type="Pfam" id="PF00083">
    <property type="entry name" value="Sugar_tr"/>
    <property type="match status" value="1"/>
</dbReference>
<feature type="active site" evidence="10">
    <location>
        <position position="394"/>
    </location>
</feature>
<comment type="caution">
    <text evidence="15">The sequence shown here is derived from an EMBL/GenBank/DDBJ whole genome shotgun (WGS) entry which is preliminary data.</text>
</comment>
<dbReference type="GO" id="GO:0004029">
    <property type="term" value="F:aldehyde dehydrogenase (NAD+) activity"/>
    <property type="evidence" value="ECO:0007669"/>
    <property type="project" value="UniProtKB-EC"/>
</dbReference>
<keyword evidence="4 12" id="KW-0812">Transmembrane</keyword>
<evidence type="ECO:0000256" key="12">
    <source>
        <dbReference type="SAM" id="Phobius"/>
    </source>
</evidence>
<reference evidence="16 17" key="1">
    <citation type="submission" date="2018-07" db="EMBL/GenBank/DDBJ databases">
        <title>Genome sequencing of oomycete isolates from Chile give support for New Zealand origin for Phytophthora kernoviae and make available the first Nothophytophthora sp. genome.</title>
        <authorList>
            <person name="Studholme D.J."/>
            <person name="Sanfuentes E."/>
            <person name="Panda P."/>
            <person name="Hill R."/>
            <person name="Sambles C."/>
            <person name="Grant M."/>
            <person name="Williams N.M."/>
            <person name="Mcdougal R.L."/>
        </authorList>
    </citation>
    <scope>NUCLEOTIDE SEQUENCE [LARGE SCALE GENOMIC DNA]</scope>
    <source>
        <strain evidence="14">Chile2</strain>
        <strain evidence="15">Chile4</strain>
    </source>
</reference>
<feature type="transmembrane region" description="Helical" evidence="12">
    <location>
        <begin position="42"/>
        <end position="62"/>
    </location>
</feature>
<keyword evidence="5 12" id="KW-1133">Transmembrane helix</keyword>
<evidence type="ECO:0000256" key="1">
    <source>
        <dbReference type="ARBA" id="ARBA00004370"/>
    </source>
</evidence>
<dbReference type="InterPro" id="IPR044638">
    <property type="entry name" value="ALDH7A1-like"/>
</dbReference>
<dbReference type="InterPro" id="IPR016162">
    <property type="entry name" value="Ald_DH_N"/>
</dbReference>
<dbReference type="CDD" id="cd07130">
    <property type="entry name" value="ALDH_F7_AASADH"/>
    <property type="match status" value="1"/>
</dbReference>
<evidence type="ECO:0000256" key="11">
    <source>
        <dbReference type="RuleBase" id="RU003345"/>
    </source>
</evidence>
<dbReference type="EMBL" id="MBDN02000003">
    <property type="protein sequence ID" value="RLN85937.1"/>
    <property type="molecule type" value="Genomic_DNA"/>
</dbReference>
<dbReference type="PANTHER" id="PTHR43521">
    <property type="entry name" value="ALPHA-AMINOADIPIC SEMIALDEHYDE DEHYDROGENASE"/>
    <property type="match status" value="1"/>
</dbReference>
<dbReference type="InterPro" id="IPR005828">
    <property type="entry name" value="MFS_sugar_transport-like"/>
</dbReference>
<dbReference type="GO" id="GO:0016020">
    <property type="term" value="C:membrane"/>
    <property type="evidence" value="ECO:0007669"/>
    <property type="project" value="UniProtKB-SubCell"/>
</dbReference>
<evidence type="ECO:0000256" key="2">
    <source>
        <dbReference type="ARBA" id="ARBA00009986"/>
    </source>
</evidence>
<keyword evidence="8 12" id="KW-0472">Membrane</keyword>
<dbReference type="Proteomes" id="UP000285883">
    <property type="component" value="Unassembled WGS sequence"/>
</dbReference>
<dbReference type="InterPro" id="IPR016161">
    <property type="entry name" value="Ald_DH/histidinol_DH"/>
</dbReference>
<evidence type="ECO:0000313" key="17">
    <source>
        <dbReference type="Proteomes" id="UP000285883"/>
    </source>
</evidence>
<keyword evidence="7" id="KW-0520">NAD</keyword>
<evidence type="ECO:0000313" key="16">
    <source>
        <dbReference type="Proteomes" id="UP000285624"/>
    </source>
</evidence>
<evidence type="ECO:0000259" key="13">
    <source>
        <dbReference type="Pfam" id="PF00171"/>
    </source>
</evidence>
<dbReference type="InterPro" id="IPR016163">
    <property type="entry name" value="Ald_DH_C"/>
</dbReference>
<dbReference type="InterPro" id="IPR015590">
    <property type="entry name" value="Aldehyde_DH_dom"/>
</dbReference>
<comment type="subcellular location">
    <subcellularLocation>
        <location evidence="1">Membrane</location>
    </subcellularLocation>
</comment>
<dbReference type="STRING" id="325452.A0A3R7HPA6"/>